<dbReference type="AlphaFoldDB" id="A0A7V8NRS9"/>
<dbReference type="Proteomes" id="UP000567293">
    <property type="component" value="Unassembled WGS sequence"/>
</dbReference>
<keyword evidence="1" id="KW-1133">Transmembrane helix</keyword>
<organism evidence="2 3">
    <name type="scientific">Candidatus Acidiferrum panamense</name>
    <dbReference type="NCBI Taxonomy" id="2741543"/>
    <lineage>
        <taxon>Bacteria</taxon>
        <taxon>Pseudomonadati</taxon>
        <taxon>Acidobacteriota</taxon>
        <taxon>Terriglobia</taxon>
        <taxon>Candidatus Acidiferrales</taxon>
        <taxon>Candidatus Acidiferrum</taxon>
    </lineage>
</organism>
<name>A0A7V8NRS9_9BACT</name>
<evidence type="ECO:0000313" key="3">
    <source>
        <dbReference type="Proteomes" id="UP000567293"/>
    </source>
</evidence>
<reference evidence="2" key="1">
    <citation type="submission" date="2020-06" db="EMBL/GenBank/DDBJ databases">
        <title>Legume-microbial interactions unlock mineral nutrients during tropical forest succession.</title>
        <authorList>
            <person name="Epihov D.Z."/>
        </authorList>
    </citation>
    <scope>NUCLEOTIDE SEQUENCE [LARGE SCALE GENOMIC DNA]</scope>
    <source>
        <strain evidence="2">Pan2503</strain>
    </source>
</reference>
<keyword evidence="1" id="KW-0812">Transmembrane</keyword>
<feature type="transmembrane region" description="Helical" evidence="1">
    <location>
        <begin position="6"/>
        <end position="23"/>
    </location>
</feature>
<keyword evidence="1" id="KW-0472">Membrane</keyword>
<gene>
    <name evidence="2" type="ORF">HRJ53_14930</name>
</gene>
<keyword evidence="3" id="KW-1185">Reference proteome</keyword>
<sequence length="48" mass="4978">MQVKDIWDIFGGLLLIAIVAVILTKKNTASDITATGKAFTGALSTAKA</sequence>
<dbReference type="EMBL" id="JACDQQ010001432">
    <property type="protein sequence ID" value="MBA0086276.1"/>
    <property type="molecule type" value="Genomic_DNA"/>
</dbReference>
<evidence type="ECO:0000256" key="1">
    <source>
        <dbReference type="SAM" id="Phobius"/>
    </source>
</evidence>
<evidence type="ECO:0000313" key="2">
    <source>
        <dbReference type="EMBL" id="MBA0086276.1"/>
    </source>
</evidence>
<accession>A0A7V8NRS9</accession>
<protein>
    <submittedName>
        <fullName evidence="2">Uncharacterized protein</fullName>
    </submittedName>
</protein>
<proteinExistence type="predicted"/>
<comment type="caution">
    <text evidence="2">The sequence shown here is derived from an EMBL/GenBank/DDBJ whole genome shotgun (WGS) entry which is preliminary data.</text>
</comment>